<protein>
    <recommendedName>
        <fullName evidence="2">DUF732 domain-containing protein</fullName>
    </recommendedName>
</protein>
<evidence type="ECO:0000259" key="2">
    <source>
        <dbReference type="Pfam" id="PF05305"/>
    </source>
</evidence>
<feature type="compositionally biased region" description="Pro residues" evidence="1">
    <location>
        <begin position="279"/>
        <end position="307"/>
    </location>
</feature>
<evidence type="ECO:0000313" key="4">
    <source>
        <dbReference type="Proteomes" id="UP000193040"/>
    </source>
</evidence>
<evidence type="ECO:0000256" key="1">
    <source>
        <dbReference type="SAM" id="MobiDB-lite"/>
    </source>
</evidence>
<keyword evidence="4" id="KW-1185">Reference proteome</keyword>
<feature type="compositionally biased region" description="Pro residues" evidence="1">
    <location>
        <begin position="228"/>
        <end position="266"/>
    </location>
</feature>
<feature type="region of interest" description="Disordered" evidence="1">
    <location>
        <begin position="210"/>
        <end position="315"/>
    </location>
</feature>
<dbReference type="PRINTS" id="PR01217">
    <property type="entry name" value="PRICHEXTENSN"/>
</dbReference>
<feature type="compositionally biased region" description="Low complexity" evidence="1">
    <location>
        <begin position="267"/>
        <end position="278"/>
    </location>
</feature>
<dbReference type="Pfam" id="PF05305">
    <property type="entry name" value="DUF732"/>
    <property type="match status" value="1"/>
</dbReference>
<dbReference type="InterPro" id="IPR007969">
    <property type="entry name" value="DUF732"/>
</dbReference>
<gene>
    <name evidence="3" type="ORF">B5M45_01765</name>
</gene>
<feature type="domain" description="DUF732" evidence="2">
    <location>
        <begin position="72"/>
        <end position="153"/>
    </location>
</feature>
<dbReference type="EMBL" id="MZZM01000005">
    <property type="protein sequence ID" value="ORJ63980.1"/>
    <property type="molecule type" value="Genomic_DNA"/>
</dbReference>
<comment type="caution">
    <text evidence="3">The sequence shown here is derived from an EMBL/GenBank/DDBJ whole genome shotgun (WGS) entry which is preliminary data.</text>
</comment>
<name>A0A1X0YFU2_MYCSI</name>
<dbReference type="Proteomes" id="UP000193040">
    <property type="component" value="Unassembled WGS sequence"/>
</dbReference>
<accession>A0A1X0YFU2</accession>
<evidence type="ECO:0000313" key="3">
    <source>
        <dbReference type="EMBL" id="ORJ63980.1"/>
    </source>
</evidence>
<reference evidence="3 4" key="1">
    <citation type="submission" date="2017-03" db="EMBL/GenBank/DDBJ databases">
        <title>Genomic insights into Mycobacterium simiae human colonization.</title>
        <authorList>
            <person name="Steffani J.L."/>
            <person name="Brunck M.E."/>
            <person name="Cruz E."/>
            <person name="Montiel R."/>
            <person name="Barona F."/>
        </authorList>
    </citation>
    <scope>NUCLEOTIDE SEQUENCE [LARGE SCALE GENOMIC DNA]</scope>
    <source>
        <strain evidence="3 4">MsiGto</strain>
    </source>
</reference>
<feature type="compositionally biased region" description="Pro residues" evidence="1">
    <location>
        <begin position="211"/>
        <end position="220"/>
    </location>
</feature>
<sequence length="315" mass="32364">MTAAGDCTWGIGDYSKSVRDGLLQNGSPLMFTGIPRLTGITGHVGIPAAAIVLLTGPALLGAGVAAADPNGDKHFLDLLADQGIPAMEGVPSLVDTAHQVCHALDSGMSAHHVVDALVDYAVTNDPSQREIAPGRLARTEARFVIAAVGAYCPHNREKLNSLVTRADPPTAGWVTPTHPASTDIRLVGFHVGGAALTSLIGVMPPAGIADPKPPNLPEPPSVAHLEAPPLPVVKPPRPQQPPLPQQEPPRPQQIPAPAQAPAPAPRPAEQAPKPAEQLPAPPPEQLPPPPAPAPPPPPPPPSTPPKAPGYVKLAP</sequence>
<proteinExistence type="predicted"/>
<dbReference type="AlphaFoldDB" id="A0A1X0YFU2"/>
<organism evidence="3 4">
    <name type="scientific">Mycobacterium simiae</name>
    <name type="common">Mycobacterium habana</name>
    <dbReference type="NCBI Taxonomy" id="1784"/>
    <lineage>
        <taxon>Bacteria</taxon>
        <taxon>Bacillati</taxon>
        <taxon>Actinomycetota</taxon>
        <taxon>Actinomycetes</taxon>
        <taxon>Mycobacteriales</taxon>
        <taxon>Mycobacteriaceae</taxon>
        <taxon>Mycobacterium</taxon>
        <taxon>Mycobacterium simiae complex</taxon>
    </lineage>
</organism>